<proteinExistence type="predicted"/>
<evidence type="ECO:0000313" key="1">
    <source>
        <dbReference type="EMBL" id="WNV45551.1"/>
    </source>
</evidence>
<accession>A0AB38Z412</accession>
<organism evidence="1">
    <name type="scientific">Klebsiella phage vB_KpnM_Iguana_ER37</name>
    <dbReference type="NCBI Taxonomy" id="3076781"/>
    <lineage>
        <taxon>Viruses</taxon>
        <taxon>Duplodnaviria</taxon>
        <taxon>Heunggongvirae</taxon>
        <taxon>Uroviricota</taxon>
        <taxon>Caudoviricetes</taxon>
    </lineage>
</organism>
<name>A0AB38Z412_9CAUD</name>
<sequence>MGGKMMKVIRNKEGKVINIGEWDYMKEHIEDPETGEITIAEHNPLPDGATSADEEIVELPDGGLAAANP</sequence>
<gene>
    <name evidence="1" type="ORF">FVZTVLPZ_CDS0054</name>
</gene>
<dbReference type="EMBL" id="OR472445">
    <property type="protein sequence ID" value="WNV45551.1"/>
    <property type="molecule type" value="Genomic_DNA"/>
</dbReference>
<reference evidence="1" key="1">
    <citation type="submission" date="2023-08" db="EMBL/GenBank/DDBJ databases">
        <authorList>
            <person name="Rotman E.R."/>
            <person name="Mimee M."/>
        </authorList>
    </citation>
    <scope>NUCLEOTIDE SEQUENCE</scope>
</reference>
<protein>
    <submittedName>
        <fullName evidence="1">Uncharacterized protein</fullName>
    </submittedName>
</protein>